<feature type="transmembrane region" description="Helical" evidence="1">
    <location>
        <begin position="21"/>
        <end position="48"/>
    </location>
</feature>
<dbReference type="EMBL" id="LT671858">
    <property type="protein sequence ID" value="SIM73828.1"/>
    <property type="molecule type" value="Genomic_DNA"/>
</dbReference>
<dbReference type="Proteomes" id="UP000195607">
    <property type="component" value="Chromosome I"/>
</dbReference>
<proteinExistence type="predicted"/>
<dbReference type="AlphaFoldDB" id="A0A1N5VM20"/>
<organism evidence="2 3">
    <name type="scientific">Cuniculiplasma divulgatum</name>
    <dbReference type="NCBI Taxonomy" id="1673428"/>
    <lineage>
        <taxon>Archaea</taxon>
        <taxon>Methanobacteriati</taxon>
        <taxon>Thermoplasmatota</taxon>
        <taxon>Thermoplasmata</taxon>
        <taxon>Thermoplasmatales</taxon>
        <taxon>Cuniculiplasmataceae</taxon>
        <taxon>Cuniculiplasma</taxon>
    </lineage>
</organism>
<feature type="transmembrane region" description="Helical" evidence="1">
    <location>
        <begin position="173"/>
        <end position="194"/>
    </location>
</feature>
<keyword evidence="1" id="KW-1133">Transmembrane helix</keyword>
<feature type="transmembrane region" description="Helical" evidence="1">
    <location>
        <begin position="68"/>
        <end position="88"/>
    </location>
</feature>
<name>A0A1N5VM20_9ARCH</name>
<evidence type="ECO:0000313" key="3">
    <source>
        <dbReference type="Proteomes" id="UP000195607"/>
    </source>
</evidence>
<evidence type="ECO:0000256" key="1">
    <source>
        <dbReference type="SAM" id="Phobius"/>
    </source>
</evidence>
<keyword evidence="1" id="KW-0472">Membrane</keyword>
<reference evidence="2 3" key="1">
    <citation type="submission" date="2016-04" db="EMBL/GenBank/DDBJ databases">
        <authorList>
            <person name="Evans L.H."/>
            <person name="Alamgir A."/>
            <person name="Owens N."/>
            <person name="Weber N.D."/>
            <person name="Virtaneva K."/>
            <person name="Barbian K."/>
            <person name="Babar A."/>
            <person name="Rosenke K."/>
        </authorList>
    </citation>
    <scope>NUCLEOTIDE SEQUENCE [LARGE SCALE GENOMIC DNA]</scope>
    <source>
        <strain evidence="3">S5(T) (JCM 30642 \VKM B-2941)</strain>
    </source>
</reference>
<feature type="transmembrane region" description="Helical" evidence="1">
    <location>
        <begin position="324"/>
        <end position="346"/>
    </location>
</feature>
<feature type="transmembrane region" description="Helical" evidence="1">
    <location>
        <begin position="282"/>
        <end position="304"/>
    </location>
</feature>
<evidence type="ECO:0000313" key="2">
    <source>
        <dbReference type="EMBL" id="SIM73828.1"/>
    </source>
</evidence>
<protein>
    <submittedName>
        <fullName evidence="2">Multipass membrane protein</fullName>
    </submittedName>
</protein>
<sequence length="351" mass="39814">MPKKQFQGIPQASLFERYLSYLLDVIILICVTSTVLSLLKIPPTFFILPILYSLGLKYLTYLSVRDLLITYIVYTIFAIFYFVSEIYLKTSIGNRIFGLSVKNAKEGSSNIFLFTTLRAAIKSFPLANLIDSLSIFKHPKYNYKFTDFRFGFLVLKEENKRSLSLKLISTSSIIYYLPLITITFSTFLTSVSSIGNSSSPGRAILYSSAPNLDFYQLFNIIFSNNLSLSMQLALGGLFFSVPSVLTVMSSSYLEGTILGPAIKSSMITFSKAVLPEFFPETFSYVLALTLGFLILYYVVSFIDFYIHGYSFIDWKKSVYSTYRLLFISIVSIIILLIMGATIESYFQTYIL</sequence>
<keyword evidence="1" id="KW-0812">Transmembrane</keyword>
<accession>A0A1N5VM20</accession>
<gene>
    <name evidence="2" type="ORF">CSP5_1426</name>
</gene>